<accession>A0A511DC67</accession>
<feature type="transmembrane region" description="Helical" evidence="1">
    <location>
        <begin position="142"/>
        <end position="166"/>
    </location>
</feature>
<feature type="transmembrane region" description="Helical" evidence="1">
    <location>
        <begin position="71"/>
        <end position="89"/>
    </location>
</feature>
<dbReference type="AlphaFoldDB" id="A0A511DC67"/>
<evidence type="ECO:0008006" key="4">
    <source>
        <dbReference type="Google" id="ProtNLM"/>
    </source>
</evidence>
<feature type="transmembrane region" description="Helical" evidence="1">
    <location>
        <begin position="178"/>
        <end position="197"/>
    </location>
</feature>
<keyword evidence="1" id="KW-0812">Transmembrane</keyword>
<evidence type="ECO:0000313" key="3">
    <source>
        <dbReference type="Proteomes" id="UP000321685"/>
    </source>
</evidence>
<dbReference type="EMBL" id="BJVJ01000008">
    <property type="protein sequence ID" value="GEL22391.1"/>
    <property type="molecule type" value="Genomic_DNA"/>
</dbReference>
<gene>
    <name evidence="2" type="ORF">PSU4_13450</name>
</gene>
<dbReference type="RefSeq" id="WP_147103551.1">
    <property type="nucleotide sequence ID" value="NZ_BJVJ01000008.1"/>
</dbReference>
<name>A0A511DC67_9PSEU</name>
<dbReference type="Proteomes" id="UP000321685">
    <property type="component" value="Unassembled WGS sequence"/>
</dbReference>
<proteinExistence type="predicted"/>
<organism evidence="2 3">
    <name type="scientific">Pseudonocardia sulfidoxydans NBRC 16205</name>
    <dbReference type="NCBI Taxonomy" id="1223511"/>
    <lineage>
        <taxon>Bacteria</taxon>
        <taxon>Bacillati</taxon>
        <taxon>Actinomycetota</taxon>
        <taxon>Actinomycetes</taxon>
        <taxon>Pseudonocardiales</taxon>
        <taxon>Pseudonocardiaceae</taxon>
        <taxon>Pseudonocardia</taxon>
    </lineage>
</organism>
<evidence type="ECO:0000313" key="2">
    <source>
        <dbReference type="EMBL" id="GEL22391.1"/>
    </source>
</evidence>
<evidence type="ECO:0000256" key="1">
    <source>
        <dbReference type="SAM" id="Phobius"/>
    </source>
</evidence>
<feature type="transmembrane region" description="Helical" evidence="1">
    <location>
        <begin position="101"/>
        <end position="121"/>
    </location>
</feature>
<protein>
    <recommendedName>
        <fullName evidence="4">Intracellular septation protein A</fullName>
    </recommendedName>
</protein>
<comment type="caution">
    <text evidence="2">The sequence shown here is derived from an EMBL/GenBank/DDBJ whole genome shotgun (WGS) entry which is preliminary data.</text>
</comment>
<reference evidence="2 3" key="1">
    <citation type="submission" date="2019-07" db="EMBL/GenBank/DDBJ databases">
        <title>Whole genome shotgun sequence of Pseudonocardia sulfidoxydans NBRC 16205.</title>
        <authorList>
            <person name="Hosoyama A."/>
            <person name="Uohara A."/>
            <person name="Ohji S."/>
            <person name="Ichikawa N."/>
        </authorList>
    </citation>
    <scope>NUCLEOTIDE SEQUENCE [LARGE SCALE GENOMIC DNA]</scope>
    <source>
        <strain evidence="2 3">NBRC 16205</strain>
    </source>
</reference>
<sequence length="216" mass="23028">MTSHHTTRTTSGSSLSALSLVGAFLPWIAFTVVAQRLAADGVAWSALIAVAMTVVALLWDRARNIPMQLNIYSGVLFATMAVAGFVGGREVDQWLFEWGRPLVGVVLGLLILATVGVRPFTAEYAKKDLPREAWTSPVFVKINRVLSAAWGAAIVVIGLSGVVVAALEGQPTGTDSPYLLDLALNWVVPIVALVWAVHFTKTYPDRVTGSATARNG</sequence>
<dbReference type="OrthoDB" id="3870305at2"/>
<keyword evidence="3" id="KW-1185">Reference proteome</keyword>
<keyword evidence="1" id="KW-0472">Membrane</keyword>
<feature type="transmembrane region" description="Helical" evidence="1">
    <location>
        <begin position="42"/>
        <end position="59"/>
    </location>
</feature>
<feature type="transmembrane region" description="Helical" evidence="1">
    <location>
        <begin position="12"/>
        <end position="30"/>
    </location>
</feature>
<keyword evidence="1" id="KW-1133">Transmembrane helix</keyword>